<protein>
    <submittedName>
        <fullName evidence="4">Malonyl-coenzyme A:anthocyanin 3-O-glucoside-6''-O-malonyltransferase-like</fullName>
    </submittedName>
</protein>
<dbReference type="PANTHER" id="PTHR31625">
    <property type="match status" value="1"/>
</dbReference>
<dbReference type="AlphaFoldDB" id="A0A1U8A1W8"/>
<evidence type="ECO:0000313" key="4">
    <source>
        <dbReference type="RefSeq" id="XP_010261004.1"/>
    </source>
</evidence>
<reference evidence="4" key="1">
    <citation type="submission" date="2025-08" db="UniProtKB">
        <authorList>
            <consortium name="RefSeq"/>
        </authorList>
    </citation>
    <scope>IDENTIFICATION</scope>
</reference>
<dbReference type="Pfam" id="PF02458">
    <property type="entry name" value="Transferase"/>
    <property type="match status" value="1"/>
</dbReference>
<dbReference type="eggNOG" id="ENOG502QPXT">
    <property type="taxonomic scope" value="Eukaryota"/>
</dbReference>
<proteinExistence type="predicted"/>
<dbReference type="Proteomes" id="UP000189703">
    <property type="component" value="Unplaced"/>
</dbReference>
<keyword evidence="2" id="KW-0012">Acyltransferase</keyword>
<dbReference type="Gene3D" id="3.30.559.10">
    <property type="entry name" value="Chloramphenicol acetyltransferase-like domain"/>
    <property type="match status" value="2"/>
</dbReference>
<dbReference type="InterPro" id="IPR051504">
    <property type="entry name" value="Plant_metabolite_acyltrans"/>
</dbReference>
<evidence type="ECO:0000256" key="1">
    <source>
        <dbReference type="ARBA" id="ARBA00022679"/>
    </source>
</evidence>
<sequence length="463" mass="50574">MRVLESCRVSLPPDSAAEKTLTLTFFDLIWLYLPRPSRLFFYEFPHPSNHFTTTILPKLKHSLSLALQIFYPFAGSLTWSPSSAEPQIRCVDGDSVSLTVAESTADVNHLSGNHARYANQFSPLVPCLPSLLDSDIAPVLALQVTVFPNSGFCIGITSSHVVADGRSLFHFIRSWASICSLGGDLSPLSGSLPFYDRTVIKDPDGLLKKIYLQEIAGFKFVVSSSEQGAELPVERLQATFLVNRTDVDRLKQWLLAHCNDNETQIQKSPLPFSTFVVICALTWVCLIKVGAVKSSPTKTMEHFVVSADCRGRLVDPPVPTTYFGNCVTLCFAKANRGDLIGERGFPIAAKAIADAIRRLEDGVLNGAERWISESGSLVEEGAVTVAGSPRFGAYEADFGWGRPKKHEVVGKGEGHFSFYDGSDGEGAVEVGLALSKPKMDAFATLFVNGLNVARRIHDRTVMV</sequence>
<name>A0A1U8A1W8_NELNU</name>
<keyword evidence="1" id="KW-0808">Transferase</keyword>
<dbReference type="KEGG" id="nnu:104599948"/>
<evidence type="ECO:0000256" key="2">
    <source>
        <dbReference type="ARBA" id="ARBA00023315"/>
    </source>
</evidence>
<dbReference type="OMA" id="VACAYLW"/>
<keyword evidence="3" id="KW-1185">Reference proteome</keyword>
<dbReference type="GeneID" id="104599948"/>
<gene>
    <name evidence="4" type="primary">LOC104599948</name>
</gene>
<accession>A0A1U8A1W8</accession>
<organism evidence="3 4">
    <name type="scientific">Nelumbo nucifera</name>
    <name type="common">Sacred lotus</name>
    <dbReference type="NCBI Taxonomy" id="4432"/>
    <lineage>
        <taxon>Eukaryota</taxon>
        <taxon>Viridiplantae</taxon>
        <taxon>Streptophyta</taxon>
        <taxon>Embryophyta</taxon>
        <taxon>Tracheophyta</taxon>
        <taxon>Spermatophyta</taxon>
        <taxon>Magnoliopsida</taxon>
        <taxon>Proteales</taxon>
        <taxon>Nelumbonaceae</taxon>
        <taxon>Nelumbo</taxon>
    </lineage>
</organism>
<dbReference type="InterPro" id="IPR023213">
    <property type="entry name" value="CAT-like_dom_sf"/>
</dbReference>
<dbReference type="OrthoDB" id="1862401at2759"/>
<evidence type="ECO:0000313" key="3">
    <source>
        <dbReference type="Proteomes" id="UP000189703"/>
    </source>
</evidence>
<dbReference type="GO" id="GO:0016747">
    <property type="term" value="F:acyltransferase activity, transferring groups other than amino-acyl groups"/>
    <property type="evidence" value="ECO:0007669"/>
    <property type="project" value="UniProtKB-ARBA"/>
</dbReference>
<dbReference type="RefSeq" id="XP_010261004.1">
    <property type="nucleotide sequence ID" value="XM_010262702.2"/>
</dbReference>
<dbReference type="FunCoup" id="A0A1U8A1W8">
    <property type="interactions" value="25"/>
</dbReference>